<evidence type="ECO:0000313" key="3">
    <source>
        <dbReference type="Proteomes" id="UP000250321"/>
    </source>
</evidence>
<gene>
    <name evidence="2" type="ORF">Pyn_26115</name>
</gene>
<dbReference type="Proteomes" id="UP000250321">
    <property type="component" value="Unassembled WGS sequence"/>
</dbReference>
<feature type="compositionally biased region" description="Polar residues" evidence="1">
    <location>
        <begin position="109"/>
        <end position="124"/>
    </location>
</feature>
<name>A0A314UR89_PRUYE</name>
<protein>
    <submittedName>
        <fullName evidence="2">Uncharacterized protein</fullName>
    </submittedName>
</protein>
<evidence type="ECO:0000313" key="2">
    <source>
        <dbReference type="EMBL" id="PQM39256.1"/>
    </source>
</evidence>
<feature type="region of interest" description="Disordered" evidence="1">
    <location>
        <begin position="75"/>
        <end position="124"/>
    </location>
</feature>
<reference evidence="2 3" key="1">
    <citation type="submission" date="2018-02" db="EMBL/GenBank/DDBJ databases">
        <title>Draft genome of wild Prunus yedoensis var. nudiflora.</title>
        <authorList>
            <person name="Baek S."/>
            <person name="Kim J.-H."/>
            <person name="Choi K."/>
            <person name="Kim G.-B."/>
            <person name="Cho A."/>
            <person name="Jang H."/>
            <person name="Shin C.-H."/>
            <person name="Yu H.-J."/>
            <person name="Mun J.-H."/>
        </authorList>
    </citation>
    <scope>NUCLEOTIDE SEQUENCE [LARGE SCALE GENOMIC DNA]</scope>
    <source>
        <strain evidence="3">cv. Jeju island</strain>
        <tissue evidence="2">Leaf</tissue>
    </source>
</reference>
<accession>A0A314UR89</accession>
<dbReference type="AlphaFoldDB" id="A0A314UR89"/>
<keyword evidence="3" id="KW-1185">Reference proteome</keyword>
<evidence type="ECO:0000256" key="1">
    <source>
        <dbReference type="SAM" id="MobiDB-lite"/>
    </source>
</evidence>
<dbReference type="EMBL" id="PJQY01003216">
    <property type="protein sequence ID" value="PQM39256.1"/>
    <property type="molecule type" value="Genomic_DNA"/>
</dbReference>
<proteinExistence type="predicted"/>
<sequence length="124" mass="13476">MASNTSSSVEVRSQVFQTEFEDICREIQGSVLPNIIMPWTDDDGTATYSSVLGPSLEGGMPERLAVHLKDNLVDSRPLTRGTSKIGTSLDRNHNGRPRPRTGRNGCRGWNTSSANSGKIRASNT</sequence>
<comment type="caution">
    <text evidence="2">The sequence shown here is derived from an EMBL/GenBank/DDBJ whole genome shotgun (WGS) entry which is preliminary data.</text>
</comment>
<organism evidence="2 3">
    <name type="scientific">Prunus yedoensis var. nudiflora</name>
    <dbReference type="NCBI Taxonomy" id="2094558"/>
    <lineage>
        <taxon>Eukaryota</taxon>
        <taxon>Viridiplantae</taxon>
        <taxon>Streptophyta</taxon>
        <taxon>Embryophyta</taxon>
        <taxon>Tracheophyta</taxon>
        <taxon>Spermatophyta</taxon>
        <taxon>Magnoliopsida</taxon>
        <taxon>eudicotyledons</taxon>
        <taxon>Gunneridae</taxon>
        <taxon>Pentapetalae</taxon>
        <taxon>rosids</taxon>
        <taxon>fabids</taxon>
        <taxon>Rosales</taxon>
        <taxon>Rosaceae</taxon>
        <taxon>Amygdaloideae</taxon>
        <taxon>Amygdaleae</taxon>
        <taxon>Prunus</taxon>
    </lineage>
</organism>